<protein>
    <submittedName>
        <fullName evidence="7">ABC transporter ATP-binding protein</fullName>
    </submittedName>
</protein>
<accession>A0A5C6TX08</accession>
<dbReference type="Proteomes" id="UP000321249">
    <property type="component" value="Unassembled WGS sequence"/>
</dbReference>
<comment type="function">
    <text evidence="5">Part of the ABC transporter complex HmuTUV involved in hemin import. Responsible for energy coupling to the transport system.</text>
</comment>
<evidence type="ECO:0000313" key="8">
    <source>
        <dbReference type="Proteomes" id="UP000321249"/>
    </source>
</evidence>
<organism evidence="7 8">
    <name type="scientific">Allosphingosinicella ginsenosidimutans</name>
    <dbReference type="NCBI Taxonomy" id="1176539"/>
    <lineage>
        <taxon>Bacteria</taxon>
        <taxon>Pseudomonadati</taxon>
        <taxon>Pseudomonadota</taxon>
        <taxon>Alphaproteobacteria</taxon>
        <taxon>Sphingomonadales</taxon>
        <taxon>Sphingomonadaceae</taxon>
        <taxon>Allosphingosinicella</taxon>
    </lineage>
</organism>
<evidence type="ECO:0000259" key="6">
    <source>
        <dbReference type="PROSITE" id="PS50893"/>
    </source>
</evidence>
<dbReference type="SMART" id="SM00382">
    <property type="entry name" value="AAA"/>
    <property type="match status" value="1"/>
</dbReference>
<dbReference type="InterPro" id="IPR027417">
    <property type="entry name" value="P-loop_NTPase"/>
</dbReference>
<dbReference type="EMBL" id="VOQQ01000001">
    <property type="protein sequence ID" value="TXC64435.1"/>
    <property type="molecule type" value="Genomic_DNA"/>
</dbReference>
<evidence type="ECO:0000256" key="4">
    <source>
        <dbReference type="ARBA" id="ARBA00022967"/>
    </source>
</evidence>
<dbReference type="PANTHER" id="PTHR42794">
    <property type="entry name" value="HEMIN IMPORT ATP-BINDING PROTEIN HMUV"/>
    <property type="match status" value="1"/>
</dbReference>
<keyword evidence="2" id="KW-0547">Nucleotide-binding</keyword>
<dbReference type="GO" id="GO:0016887">
    <property type="term" value="F:ATP hydrolysis activity"/>
    <property type="evidence" value="ECO:0007669"/>
    <property type="project" value="InterPro"/>
</dbReference>
<keyword evidence="1" id="KW-0813">Transport</keyword>
<name>A0A5C6TX08_9SPHN</name>
<dbReference type="PROSITE" id="PS50893">
    <property type="entry name" value="ABC_TRANSPORTER_2"/>
    <property type="match status" value="1"/>
</dbReference>
<keyword evidence="8" id="KW-1185">Reference proteome</keyword>
<keyword evidence="4" id="KW-1278">Translocase</keyword>
<dbReference type="Pfam" id="PF00005">
    <property type="entry name" value="ABC_tran"/>
    <property type="match status" value="1"/>
</dbReference>
<dbReference type="OrthoDB" id="9810077at2"/>
<dbReference type="InterPro" id="IPR003593">
    <property type="entry name" value="AAA+_ATPase"/>
</dbReference>
<dbReference type="RefSeq" id="WP_147043858.1">
    <property type="nucleotide sequence ID" value="NZ_BAABIR010000001.1"/>
</dbReference>
<feature type="domain" description="ABC transporter" evidence="6">
    <location>
        <begin position="1"/>
        <end position="224"/>
    </location>
</feature>
<evidence type="ECO:0000256" key="5">
    <source>
        <dbReference type="ARBA" id="ARBA00037066"/>
    </source>
</evidence>
<dbReference type="SUPFAM" id="SSF52540">
    <property type="entry name" value="P-loop containing nucleoside triphosphate hydrolases"/>
    <property type="match status" value="1"/>
</dbReference>
<gene>
    <name evidence="7" type="ORF">FRZ32_12705</name>
</gene>
<dbReference type="InterPro" id="IPR003439">
    <property type="entry name" value="ABC_transporter-like_ATP-bd"/>
</dbReference>
<sequence>MTALLEAHGLSLPGRLHGADLALAPGTLTCIVGPNGSGKTSLLHAIAGIGRPKGRIVVDGEDPDGLSPARRARMLGYLPAARDLDWPLMARDLVALGGASTEEIADALRTLDLEHVADRRLDRLSTGERSRVLIARVLAPRPRLLLLDEPTANLDPLWQIRLMEMLKAAVAANRQAALVAIHDLDAAVRFADRMLVMKGGAIVADGAPAEVIDSAHIRDVFGIEKSGGLWRPVSRSADRRSSP</sequence>
<comment type="caution">
    <text evidence="7">The sequence shown here is derived from an EMBL/GenBank/DDBJ whole genome shotgun (WGS) entry which is preliminary data.</text>
</comment>
<evidence type="ECO:0000313" key="7">
    <source>
        <dbReference type="EMBL" id="TXC64435.1"/>
    </source>
</evidence>
<dbReference type="GO" id="GO:0005524">
    <property type="term" value="F:ATP binding"/>
    <property type="evidence" value="ECO:0007669"/>
    <property type="project" value="UniProtKB-KW"/>
</dbReference>
<reference evidence="7 8" key="1">
    <citation type="journal article" date="2015" name="J. Microbiol.">
        <title>Sphingosinicella ginsenosidimutans sp. nov., with ginsenoside converting activity.</title>
        <authorList>
            <person name="Kim J.K."/>
            <person name="Kang M.S."/>
            <person name="Park S.C."/>
            <person name="Kim K.M."/>
            <person name="Choi K."/>
            <person name="Yoon M.H."/>
            <person name="Im W.T."/>
        </authorList>
    </citation>
    <scope>NUCLEOTIDE SEQUENCE [LARGE SCALE GENOMIC DNA]</scope>
    <source>
        <strain evidence="7 8">BS-11</strain>
    </source>
</reference>
<keyword evidence="3 7" id="KW-0067">ATP-binding</keyword>
<evidence type="ECO:0000256" key="1">
    <source>
        <dbReference type="ARBA" id="ARBA00022448"/>
    </source>
</evidence>
<evidence type="ECO:0000256" key="3">
    <source>
        <dbReference type="ARBA" id="ARBA00022840"/>
    </source>
</evidence>
<dbReference type="Gene3D" id="3.40.50.300">
    <property type="entry name" value="P-loop containing nucleotide triphosphate hydrolases"/>
    <property type="match status" value="1"/>
</dbReference>
<dbReference type="AlphaFoldDB" id="A0A5C6TX08"/>
<proteinExistence type="predicted"/>
<evidence type="ECO:0000256" key="2">
    <source>
        <dbReference type="ARBA" id="ARBA00022741"/>
    </source>
</evidence>
<dbReference type="PANTHER" id="PTHR42794:SF1">
    <property type="entry name" value="HEMIN IMPORT ATP-BINDING PROTEIN HMUV"/>
    <property type="match status" value="1"/>
</dbReference>